<comment type="subcellular location">
    <subcellularLocation>
        <location evidence="3">Periplasm</location>
    </subcellularLocation>
</comment>
<dbReference type="PANTHER" id="PTHR42951:SF4">
    <property type="entry name" value="ACYL-COENZYME A THIOESTERASE MBLAC2"/>
    <property type="match status" value="1"/>
</dbReference>
<evidence type="ECO:0000256" key="7">
    <source>
        <dbReference type="ARBA" id="ARBA00022723"/>
    </source>
</evidence>
<dbReference type="PROSITE" id="PS00744">
    <property type="entry name" value="BETA_LACTAMASE_B_2"/>
    <property type="match status" value="1"/>
</dbReference>
<evidence type="ECO:0000256" key="9">
    <source>
        <dbReference type="ARBA" id="ARBA00022764"/>
    </source>
</evidence>
<dbReference type="PROSITE" id="PS51257">
    <property type="entry name" value="PROKAR_LIPOPROTEIN"/>
    <property type="match status" value="1"/>
</dbReference>
<keyword evidence="7" id="KW-0479">Metal-binding</keyword>
<keyword evidence="8" id="KW-0732">Signal</keyword>
<reference evidence="15" key="1">
    <citation type="journal article" date="2019" name="Int. J. Syst. Evol. Microbiol.">
        <title>The Global Catalogue of Microorganisms (GCM) 10K type strain sequencing project: providing services to taxonomists for standard genome sequencing and annotation.</title>
        <authorList>
            <consortium name="The Broad Institute Genomics Platform"/>
            <consortium name="The Broad Institute Genome Sequencing Center for Infectious Disease"/>
            <person name="Wu L."/>
            <person name="Ma J."/>
        </authorList>
    </citation>
    <scope>NUCLEOTIDE SEQUENCE [LARGE SCALE GENOMIC DNA]</scope>
    <source>
        <strain evidence="15">CCUG 62952</strain>
    </source>
</reference>
<gene>
    <name evidence="14" type="primary">bla</name>
    <name evidence="14" type="ORF">ACFQ1M_08180</name>
</gene>
<dbReference type="Proteomes" id="UP001596978">
    <property type="component" value="Unassembled WGS sequence"/>
</dbReference>
<evidence type="ECO:0000256" key="12">
    <source>
        <dbReference type="ARBA" id="ARBA00023251"/>
    </source>
</evidence>
<accession>A0ABW3CWP0</accession>
<keyword evidence="12" id="KW-0046">Antibiotic resistance</keyword>
<evidence type="ECO:0000256" key="6">
    <source>
        <dbReference type="ARBA" id="ARBA00012865"/>
    </source>
</evidence>
<sequence>MKYRLFLALVITTTFISCKDQHPSPKTYHSTTLNIQQLTPNTFIHISYLETQDYGKVACNGLVYARSGEAIILDTPITDDVSNELIEWIEKQLDCKVEAVVPTHFHDDCLGGLKAFHRRDVLSVANNLTIELAKRDSLEIPKVGFDDIREISIGNQTVILQYFGEGHTSDNIVAYIPSEKVLFGGCLIKAMGAGKGYLGDANVEAWSETVSRIKVAFPDVEHVVPGHGKAGGVELLDYTEEKFLNVD</sequence>
<protein>
    <recommendedName>
        <fullName evidence="6">beta-lactamase</fullName>
        <ecNumber evidence="6">3.5.2.6</ecNumber>
    </recommendedName>
</protein>
<evidence type="ECO:0000256" key="11">
    <source>
        <dbReference type="ARBA" id="ARBA00022833"/>
    </source>
</evidence>
<dbReference type="GO" id="GO:0008800">
    <property type="term" value="F:beta-lactamase activity"/>
    <property type="evidence" value="ECO:0007669"/>
    <property type="project" value="UniProtKB-EC"/>
</dbReference>
<evidence type="ECO:0000313" key="14">
    <source>
        <dbReference type="EMBL" id="MFD0862184.1"/>
    </source>
</evidence>
<dbReference type="InterPro" id="IPR001018">
    <property type="entry name" value="Beta-lactamase_class-B_CS"/>
</dbReference>
<dbReference type="CDD" id="cd16302">
    <property type="entry name" value="CcrA-like_MBL-B1"/>
    <property type="match status" value="1"/>
</dbReference>
<evidence type="ECO:0000259" key="13">
    <source>
        <dbReference type="SMART" id="SM00849"/>
    </source>
</evidence>
<proteinExistence type="inferred from homology"/>
<dbReference type="NCBIfam" id="NF033088">
    <property type="entry name" value="bla_subclass_B1"/>
    <property type="match status" value="1"/>
</dbReference>
<dbReference type="RefSeq" id="WP_386406622.1">
    <property type="nucleotide sequence ID" value="NZ_JBHTJH010000004.1"/>
</dbReference>
<organism evidence="14 15">
    <name type="scientific">Sungkyunkwania multivorans</name>
    <dbReference type="NCBI Taxonomy" id="1173618"/>
    <lineage>
        <taxon>Bacteria</taxon>
        <taxon>Pseudomonadati</taxon>
        <taxon>Bacteroidota</taxon>
        <taxon>Flavobacteriia</taxon>
        <taxon>Flavobacteriales</taxon>
        <taxon>Flavobacteriaceae</taxon>
        <taxon>Sungkyunkwania</taxon>
    </lineage>
</organism>
<evidence type="ECO:0000256" key="2">
    <source>
        <dbReference type="ARBA" id="ARBA00001947"/>
    </source>
</evidence>
<comment type="subunit">
    <text evidence="5">Monomer.</text>
</comment>
<evidence type="ECO:0000256" key="4">
    <source>
        <dbReference type="ARBA" id="ARBA00005250"/>
    </source>
</evidence>
<evidence type="ECO:0000313" key="15">
    <source>
        <dbReference type="Proteomes" id="UP001596978"/>
    </source>
</evidence>
<dbReference type="EC" id="3.5.2.6" evidence="6"/>
<keyword evidence="11" id="KW-0862">Zinc</keyword>
<keyword evidence="10 14" id="KW-0378">Hydrolase</keyword>
<evidence type="ECO:0000256" key="8">
    <source>
        <dbReference type="ARBA" id="ARBA00022729"/>
    </source>
</evidence>
<dbReference type="InterPro" id="IPR001279">
    <property type="entry name" value="Metallo-B-lactamas"/>
</dbReference>
<comment type="cofactor">
    <cofactor evidence="2">
        <name>Zn(2+)</name>
        <dbReference type="ChEBI" id="CHEBI:29105"/>
    </cofactor>
</comment>
<evidence type="ECO:0000256" key="1">
    <source>
        <dbReference type="ARBA" id="ARBA00001526"/>
    </source>
</evidence>
<name>A0ABW3CWP0_9FLAO</name>
<dbReference type="SMART" id="SM00849">
    <property type="entry name" value="Lactamase_B"/>
    <property type="match status" value="1"/>
</dbReference>
<evidence type="ECO:0000256" key="3">
    <source>
        <dbReference type="ARBA" id="ARBA00004418"/>
    </source>
</evidence>
<comment type="similarity">
    <text evidence="4">Belongs to the metallo-beta-lactamase superfamily. Class-B beta-lactamase family.</text>
</comment>
<evidence type="ECO:0000256" key="10">
    <source>
        <dbReference type="ARBA" id="ARBA00022801"/>
    </source>
</evidence>
<dbReference type="PANTHER" id="PTHR42951">
    <property type="entry name" value="METALLO-BETA-LACTAMASE DOMAIN-CONTAINING"/>
    <property type="match status" value="1"/>
</dbReference>
<evidence type="ECO:0000256" key="5">
    <source>
        <dbReference type="ARBA" id="ARBA00011245"/>
    </source>
</evidence>
<dbReference type="InterPro" id="IPR058199">
    <property type="entry name" value="BlaB//VIM/IMP-1"/>
</dbReference>
<dbReference type="InterPro" id="IPR036866">
    <property type="entry name" value="RibonucZ/Hydroxyglut_hydro"/>
</dbReference>
<comment type="catalytic activity">
    <reaction evidence="1">
        <text>a beta-lactam + H2O = a substituted beta-amino acid</text>
        <dbReference type="Rhea" id="RHEA:20401"/>
        <dbReference type="ChEBI" id="CHEBI:15377"/>
        <dbReference type="ChEBI" id="CHEBI:35627"/>
        <dbReference type="ChEBI" id="CHEBI:140347"/>
        <dbReference type="EC" id="3.5.2.6"/>
    </reaction>
</comment>
<dbReference type="InterPro" id="IPR050855">
    <property type="entry name" value="NDM-1-like"/>
</dbReference>
<feature type="domain" description="Metallo-beta-lactamase" evidence="13">
    <location>
        <begin position="58"/>
        <end position="227"/>
    </location>
</feature>
<dbReference type="Pfam" id="PF00753">
    <property type="entry name" value="Lactamase_B"/>
    <property type="match status" value="1"/>
</dbReference>
<keyword evidence="15" id="KW-1185">Reference proteome</keyword>
<dbReference type="EMBL" id="JBHTJH010000004">
    <property type="protein sequence ID" value="MFD0862184.1"/>
    <property type="molecule type" value="Genomic_DNA"/>
</dbReference>
<dbReference type="Gene3D" id="3.60.15.10">
    <property type="entry name" value="Ribonuclease Z/Hydroxyacylglutathione hydrolase-like"/>
    <property type="match status" value="1"/>
</dbReference>
<dbReference type="SUPFAM" id="SSF56281">
    <property type="entry name" value="Metallo-hydrolase/oxidoreductase"/>
    <property type="match status" value="1"/>
</dbReference>
<comment type="caution">
    <text evidence="14">The sequence shown here is derived from an EMBL/GenBank/DDBJ whole genome shotgun (WGS) entry which is preliminary data.</text>
</comment>
<keyword evidence="9" id="KW-0574">Periplasm</keyword>